<comment type="similarity">
    <text evidence="1">Belongs to the universal stress protein A family.</text>
</comment>
<dbReference type="EMBL" id="JBHSZI010000001">
    <property type="protein sequence ID" value="MFC7058146.1"/>
    <property type="molecule type" value="Genomic_DNA"/>
</dbReference>
<comment type="caution">
    <text evidence="3">The sequence shown here is derived from an EMBL/GenBank/DDBJ whole genome shotgun (WGS) entry which is preliminary data.</text>
</comment>
<organism evidence="3 4">
    <name type="scientific">Halovenus salina</name>
    <dbReference type="NCBI Taxonomy" id="1510225"/>
    <lineage>
        <taxon>Archaea</taxon>
        <taxon>Methanobacteriati</taxon>
        <taxon>Methanobacteriota</taxon>
        <taxon>Stenosarchaea group</taxon>
        <taxon>Halobacteria</taxon>
        <taxon>Halobacteriales</taxon>
        <taxon>Haloarculaceae</taxon>
        <taxon>Halovenus</taxon>
    </lineage>
</organism>
<dbReference type="SUPFAM" id="SSF52402">
    <property type="entry name" value="Adenine nucleotide alpha hydrolases-like"/>
    <property type="match status" value="1"/>
</dbReference>
<proteinExistence type="inferred from homology"/>
<dbReference type="InterPro" id="IPR006016">
    <property type="entry name" value="UspA"/>
</dbReference>
<evidence type="ECO:0000256" key="1">
    <source>
        <dbReference type="ARBA" id="ARBA00008791"/>
    </source>
</evidence>
<dbReference type="PRINTS" id="PR01438">
    <property type="entry name" value="UNVRSLSTRESS"/>
</dbReference>
<keyword evidence="4" id="KW-1185">Reference proteome</keyword>
<dbReference type="PANTHER" id="PTHR46268:SF24">
    <property type="entry name" value="UNIVERSAL STRESS PROTEIN"/>
    <property type="match status" value="1"/>
</dbReference>
<feature type="domain" description="UspA" evidence="2">
    <location>
        <begin position="2"/>
        <end position="138"/>
    </location>
</feature>
<protein>
    <submittedName>
        <fullName evidence="3">Universal stress protein</fullName>
    </submittedName>
</protein>
<dbReference type="Pfam" id="PF00582">
    <property type="entry name" value="Usp"/>
    <property type="match status" value="1"/>
</dbReference>
<evidence type="ECO:0000313" key="4">
    <source>
        <dbReference type="Proteomes" id="UP001596445"/>
    </source>
</evidence>
<accession>A0ABD5VYA5</accession>
<reference evidence="3 4" key="1">
    <citation type="journal article" date="2019" name="Int. J. Syst. Evol. Microbiol.">
        <title>The Global Catalogue of Microorganisms (GCM) 10K type strain sequencing project: providing services to taxonomists for standard genome sequencing and annotation.</title>
        <authorList>
            <consortium name="The Broad Institute Genomics Platform"/>
            <consortium name="The Broad Institute Genome Sequencing Center for Infectious Disease"/>
            <person name="Wu L."/>
            <person name="Ma J."/>
        </authorList>
    </citation>
    <scope>NUCLEOTIDE SEQUENCE [LARGE SCALE GENOMIC DNA]</scope>
    <source>
        <strain evidence="3 4">JCM 30072</strain>
    </source>
</reference>
<dbReference type="InterPro" id="IPR006015">
    <property type="entry name" value="Universal_stress_UspA"/>
</dbReference>
<dbReference type="Gene3D" id="3.40.50.620">
    <property type="entry name" value="HUPs"/>
    <property type="match status" value="1"/>
</dbReference>
<dbReference type="RefSeq" id="WP_267163944.1">
    <property type="nucleotide sequence ID" value="NZ_CP112972.1"/>
</dbReference>
<dbReference type="PANTHER" id="PTHR46268">
    <property type="entry name" value="STRESS RESPONSE PROTEIN NHAX"/>
    <property type="match status" value="1"/>
</dbReference>
<dbReference type="CDD" id="cd00293">
    <property type="entry name" value="USP-like"/>
    <property type="match status" value="1"/>
</dbReference>
<dbReference type="AlphaFoldDB" id="A0ABD5VYA5"/>
<dbReference type="GeneID" id="76630110"/>
<sequence>MTVLIAYDGSDPAQAAVEYAVREHPDEELVLLHTVEAASGSLDATVNMIQKALKDQREEVEEDFIDEVTDLLADADVEYTTEVTVGDPAHEVVDYAEEHDIDHIIVGNHGREGASRIFLGNSAEAIVRRSPVTVTVVRDEE</sequence>
<evidence type="ECO:0000259" key="2">
    <source>
        <dbReference type="Pfam" id="PF00582"/>
    </source>
</evidence>
<evidence type="ECO:0000313" key="3">
    <source>
        <dbReference type="EMBL" id="MFC7058146.1"/>
    </source>
</evidence>
<dbReference type="InterPro" id="IPR014729">
    <property type="entry name" value="Rossmann-like_a/b/a_fold"/>
</dbReference>
<dbReference type="Proteomes" id="UP001596445">
    <property type="component" value="Unassembled WGS sequence"/>
</dbReference>
<name>A0ABD5VYA5_9EURY</name>
<gene>
    <name evidence="3" type="ORF">ACFQQG_08120</name>
</gene>